<dbReference type="EMBL" id="JARJCM010000039">
    <property type="protein sequence ID" value="KAJ7037148.1"/>
    <property type="molecule type" value="Genomic_DNA"/>
</dbReference>
<dbReference type="AlphaFoldDB" id="A0AAD6X327"/>
<name>A0AAD6X327_9AGAR</name>
<dbReference type="Proteomes" id="UP001218188">
    <property type="component" value="Unassembled WGS sequence"/>
</dbReference>
<gene>
    <name evidence="1" type="ORF">C8F04DRAFT_1232795</name>
</gene>
<comment type="caution">
    <text evidence="1">The sequence shown here is derived from an EMBL/GenBank/DDBJ whole genome shotgun (WGS) entry which is preliminary data.</text>
</comment>
<protein>
    <submittedName>
        <fullName evidence="1">Uncharacterized protein</fullName>
    </submittedName>
</protein>
<evidence type="ECO:0000313" key="1">
    <source>
        <dbReference type="EMBL" id="KAJ7037148.1"/>
    </source>
</evidence>
<reference evidence="1" key="1">
    <citation type="submission" date="2023-03" db="EMBL/GenBank/DDBJ databases">
        <title>Massive genome expansion in bonnet fungi (Mycena s.s.) driven by repeated elements and novel gene families across ecological guilds.</title>
        <authorList>
            <consortium name="Lawrence Berkeley National Laboratory"/>
            <person name="Harder C.B."/>
            <person name="Miyauchi S."/>
            <person name="Viragh M."/>
            <person name="Kuo A."/>
            <person name="Thoen E."/>
            <person name="Andreopoulos B."/>
            <person name="Lu D."/>
            <person name="Skrede I."/>
            <person name="Drula E."/>
            <person name="Henrissat B."/>
            <person name="Morin E."/>
            <person name="Kohler A."/>
            <person name="Barry K."/>
            <person name="LaButti K."/>
            <person name="Morin E."/>
            <person name="Salamov A."/>
            <person name="Lipzen A."/>
            <person name="Mereny Z."/>
            <person name="Hegedus B."/>
            <person name="Baldrian P."/>
            <person name="Stursova M."/>
            <person name="Weitz H."/>
            <person name="Taylor A."/>
            <person name="Grigoriev I.V."/>
            <person name="Nagy L.G."/>
            <person name="Martin F."/>
            <person name="Kauserud H."/>
        </authorList>
    </citation>
    <scope>NUCLEOTIDE SEQUENCE</scope>
    <source>
        <strain evidence="1">CBHHK200</strain>
    </source>
</reference>
<proteinExistence type="predicted"/>
<evidence type="ECO:0000313" key="2">
    <source>
        <dbReference type="Proteomes" id="UP001218188"/>
    </source>
</evidence>
<sequence length="463" mass="53482">MVKHGAAVWTDNGDSIGRERSKQLVDVCDMAWVEHGTAASFMTRRPSFATRPSERDMWTTFDLESPTPSERPCLHNRHRGLSTLLALGLGALPALLREAIGCLKEFLLSVSRRWFKYRGKYWVKLEEVQTRSRTRCREDCNHRVTQKWCHYECGETLTSKVIDGGMEPISEWNEAEPSFAFDVICWGLQFESHTPPSQNHGSREKLLASENGPIPRFFKKMGGKPRCYSSVNWTWLGLIGFAAAIPSPDPVEAIAGRRRRRRRLWPAPRQYRWSWTQIFHGPLHREWERRQGFIWIFEEHWLVEVFHYKPAHEDHVPKTERPPDMTQFLGTYTAGINLSSRREKLPGLLNNAPTKTPNIGEVWFRTSSQSRGRRLDMMDVHIAANMPQRILISELKDGSGRWISSESGRTTVIIMAQLLRWFDLVLQESQLDAAAATVQHKLDSRGELQLYLIKMQCFNLTRG</sequence>
<keyword evidence="2" id="KW-1185">Reference proteome</keyword>
<organism evidence="1 2">
    <name type="scientific">Mycena alexandri</name>
    <dbReference type="NCBI Taxonomy" id="1745969"/>
    <lineage>
        <taxon>Eukaryota</taxon>
        <taxon>Fungi</taxon>
        <taxon>Dikarya</taxon>
        <taxon>Basidiomycota</taxon>
        <taxon>Agaricomycotina</taxon>
        <taxon>Agaricomycetes</taxon>
        <taxon>Agaricomycetidae</taxon>
        <taxon>Agaricales</taxon>
        <taxon>Marasmiineae</taxon>
        <taxon>Mycenaceae</taxon>
        <taxon>Mycena</taxon>
    </lineage>
</organism>
<accession>A0AAD6X327</accession>